<evidence type="ECO:0000256" key="1">
    <source>
        <dbReference type="SAM" id="MobiDB-lite"/>
    </source>
</evidence>
<dbReference type="InterPro" id="IPR036465">
    <property type="entry name" value="vWFA_dom_sf"/>
</dbReference>
<organism evidence="3 4">
    <name type="scientific">Granulicella arctica</name>
    <dbReference type="NCBI Taxonomy" id="940613"/>
    <lineage>
        <taxon>Bacteria</taxon>
        <taxon>Pseudomonadati</taxon>
        <taxon>Acidobacteriota</taxon>
        <taxon>Terriglobia</taxon>
        <taxon>Terriglobales</taxon>
        <taxon>Acidobacteriaceae</taxon>
        <taxon>Granulicella</taxon>
    </lineage>
</organism>
<dbReference type="SMART" id="SM00327">
    <property type="entry name" value="VWA"/>
    <property type="match status" value="1"/>
</dbReference>
<dbReference type="Gene3D" id="3.40.50.300">
    <property type="entry name" value="P-loop containing nucleotide triphosphate hydrolases"/>
    <property type="match status" value="1"/>
</dbReference>
<sequence>MLSEAHGGVLYVDEVNLLPAHLGDSLLDAASSGVNLVEREGFSASHAAEFVLLGSMNPEEGTLRPQLLDRFALAVDIVASLDPIERQIVVEQRIAFERDPIRFHSDWSQMEEQFRNQVVRARKLLADIECSKDILAQISAAVCEKGVRSLRADLAAVRASIAYAALAGDASVQPHHVAAILPLVLAHRAHDRGRSPAPRHQPQTQKASSDSPSQTPDEPLDSTNGLERIFAPREVETFAIRASFEDTVKRGISTSAQALQPGPVVSARRTETPVELDLRATLNHVVLETGSAQPRVSDLHERVRNPSSGTRYLFVIDSSGSHAAQERMRLVKGAASTLLTRSFKNGDEVAVIVFRSTSAQVVLEPTRVLHEAITAFEYLPTGGRTPLAHALDLTQSYLTRTTILILLTDGRANVSLGAGDPWHEALEIASRIRTPALVIDTESSNQRLGRPRELAEVLSAQYVCLDDLALNDSIDFVLQQLPFTNCPN</sequence>
<dbReference type="EC" id="6.6.1.1" evidence="3"/>
<dbReference type="InterPro" id="IPR002035">
    <property type="entry name" value="VWF_A"/>
</dbReference>
<feature type="compositionally biased region" description="Polar residues" evidence="1">
    <location>
        <begin position="201"/>
        <end position="225"/>
    </location>
</feature>
<dbReference type="Proteomes" id="UP000589520">
    <property type="component" value="Unassembled WGS sequence"/>
</dbReference>
<dbReference type="InterPro" id="IPR041628">
    <property type="entry name" value="ChlI/MoxR_AAA_lid"/>
</dbReference>
<dbReference type="PANTHER" id="PTHR35023:SF1">
    <property type="entry name" value="MG-PROTOPORPHYRIN IX CHELATASE"/>
    <property type="match status" value="1"/>
</dbReference>
<accession>A0A7Y9TGM1</accession>
<keyword evidence="4" id="KW-1185">Reference proteome</keyword>
<dbReference type="GO" id="GO:0016851">
    <property type="term" value="F:magnesium chelatase activity"/>
    <property type="evidence" value="ECO:0007669"/>
    <property type="project" value="UniProtKB-EC"/>
</dbReference>
<evidence type="ECO:0000259" key="2">
    <source>
        <dbReference type="PROSITE" id="PS50234"/>
    </source>
</evidence>
<dbReference type="InterPro" id="IPR027417">
    <property type="entry name" value="P-loop_NTPase"/>
</dbReference>
<dbReference type="SUPFAM" id="SSF52540">
    <property type="entry name" value="P-loop containing nucleoside triphosphate hydrolases"/>
    <property type="match status" value="1"/>
</dbReference>
<feature type="region of interest" description="Disordered" evidence="1">
    <location>
        <begin position="190"/>
        <end position="227"/>
    </location>
</feature>
<name>A0A7Y9TGM1_9BACT</name>
<proteinExistence type="predicted"/>
<dbReference type="AlphaFoldDB" id="A0A7Y9TGM1"/>
<protein>
    <submittedName>
        <fullName evidence="3">Magnesium chelatase subunit D</fullName>
        <ecNumber evidence="3">6.6.1.1</ecNumber>
    </submittedName>
</protein>
<gene>
    <name evidence="3" type="ORF">HDF17_002371</name>
</gene>
<dbReference type="Pfam" id="PF13519">
    <property type="entry name" value="VWA_2"/>
    <property type="match status" value="1"/>
</dbReference>
<evidence type="ECO:0000313" key="4">
    <source>
        <dbReference type="Proteomes" id="UP000589520"/>
    </source>
</evidence>
<dbReference type="Gene3D" id="1.10.8.80">
    <property type="entry name" value="Magnesium chelatase subunit I, C-Terminal domain"/>
    <property type="match status" value="1"/>
</dbReference>
<feature type="domain" description="VWFA" evidence="2">
    <location>
        <begin position="311"/>
        <end position="439"/>
    </location>
</feature>
<evidence type="ECO:0000313" key="3">
    <source>
        <dbReference type="EMBL" id="NYF80051.1"/>
    </source>
</evidence>
<dbReference type="PANTHER" id="PTHR35023">
    <property type="entry name" value="CHELATASE-RELATED"/>
    <property type="match status" value="1"/>
</dbReference>
<dbReference type="Pfam" id="PF17863">
    <property type="entry name" value="AAA_lid_2"/>
    <property type="match status" value="1"/>
</dbReference>
<reference evidence="3 4" key="1">
    <citation type="submission" date="2020-07" db="EMBL/GenBank/DDBJ databases">
        <title>Genomic Encyclopedia of Type Strains, Phase IV (KMG-V): Genome sequencing to study the core and pangenomes of soil and plant-associated prokaryotes.</title>
        <authorList>
            <person name="Whitman W."/>
        </authorList>
    </citation>
    <scope>NUCLEOTIDE SEQUENCE [LARGE SCALE GENOMIC DNA]</scope>
    <source>
        <strain evidence="3 4">X4EP2</strain>
    </source>
</reference>
<dbReference type="PROSITE" id="PS50234">
    <property type="entry name" value="VWFA"/>
    <property type="match status" value="1"/>
</dbReference>
<dbReference type="InterPro" id="IPR052989">
    <property type="entry name" value="Mg-chelatase_DI-like"/>
</dbReference>
<comment type="caution">
    <text evidence="3">The sequence shown here is derived from an EMBL/GenBank/DDBJ whole genome shotgun (WGS) entry which is preliminary data.</text>
</comment>
<dbReference type="SUPFAM" id="SSF53300">
    <property type="entry name" value="vWA-like"/>
    <property type="match status" value="1"/>
</dbReference>
<dbReference type="EMBL" id="JACCCW010000002">
    <property type="protein sequence ID" value="NYF80051.1"/>
    <property type="molecule type" value="Genomic_DNA"/>
</dbReference>
<keyword evidence="3" id="KW-0436">Ligase</keyword>
<dbReference type="Gene3D" id="3.40.50.410">
    <property type="entry name" value="von Willebrand factor, type A domain"/>
    <property type="match status" value="1"/>
</dbReference>